<sequence length="243" mass="28332">MSDGDLICNFKKCRKILTGTAYITRCSHAFCEEDGLRQIENQNYDKKCPACQSPLVKNYDLVKVTLNPNDQFKSMVLAGLRPEIVMDVATRAIMFWNYQQHQEQLHLSMVTKSLKEFISQTKSDSEVEVTFLKTEINNMKKKQEDLEKDMKKYIQKCNELSEKITQKNREIQKWQASTYRVIVLTTNSKWRTKMTCESLKRKELLSATLQQNETNKAFRNNPPMAFEIGPQSVDDLIKGRRLT</sequence>
<evidence type="ECO:0000256" key="1">
    <source>
        <dbReference type="SAM" id="Coils"/>
    </source>
</evidence>
<dbReference type="OMA" id="HFRPFFV"/>
<reference evidence="3" key="3">
    <citation type="submission" date="2021-02" db="UniProtKB">
        <authorList>
            <consortium name="EnsemblMetazoa"/>
        </authorList>
    </citation>
    <scope>IDENTIFICATION</scope>
    <source>
        <strain evidence="3">USDA</strain>
    </source>
</reference>
<evidence type="ECO:0000313" key="2">
    <source>
        <dbReference type="EMBL" id="EEB16531.1"/>
    </source>
</evidence>
<dbReference type="eggNOG" id="ENOG502RMFV">
    <property type="taxonomic scope" value="Eukaryota"/>
</dbReference>
<reference evidence="2" key="2">
    <citation type="submission" date="2007-04" db="EMBL/GenBank/DDBJ databases">
        <title>The genome of the human body louse.</title>
        <authorList>
            <consortium name="The Human Body Louse Genome Consortium"/>
            <person name="Kirkness E."/>
            <person name="Walenz B."/>
            <person name="Hass B."/>
            <person name="Bruggner R."/>
            <person name="Strausberg R."/>
        </authorList>
    </citation>
    <scope>NUCLEOTIDE SEQUENCE</scope>
    <source>
        <strain evidence="2">USDA</strain>
    </source>
</reference>
<organism>
    <name type="scientific">Pediculus humanus subsp. corporis</name>
    <name type="common">Body louse</name>
    <dbReference type="NCBI Taxonomy" id="121224"/>
    <lineage>
        <taxon>Eukaryota</taxon>
        <taxon>Metazoa</taxon>
        <taxon>Ecdysozoa</taxon>
        <taxon>Arthropoda</taxon>
        <taxon>Hexapoda</taxon>
        <taxon>Insecta</taxon>
        <taxon>Pterygota</taxon>
        <taxon>Neoptera</taxon>
        <taxon>Paraneoptera</taxon>
        <taxon>Psocodea</taxon>
        <taxon>Troctomorpha</taxon>
        <taxon>Phthiraptera</taxon>
        <taxon>Anoplura</taxon>
        <taxon>Pediculidae</taxon>
        <taxon>Pediculus</taxon>
    </lineage>
</organism>
<accession>E0VT25</accession>
<keyword evidence="1" id="KW-0175">Coiled coil</keyword>
<dbReference type="GeneID" id="8229958"/>
<dbReference type="SUPFAM" id="SSF57850">
    <property type="entry name" value="RING/U-box"/>
    <property type="match status" value="1"/>
</dbReference>
<dbReference type="EnsemblMetazoa" id="PHUM426070-RA">
    <property type="protein sequence ID" value="PHUM426070-PA"/>
    <property type="gene ID" value="PHUM426070"/>
</dbReference>
<evidence type="ECO:0000313" key="4">
    <source>
        <dbReference type="Proteomes" id="UP000009046"/>
    </source>
</evidence>
<dbReference type="HOGENOM" id="CLU_049340_3_0_1"/>
<dbReference type="InterPro" id="IPR042448">
    <property type="entry name" value="CCNB1IP1"/>
</dbReference>
<feature type="coiled-coil region" evidence="1">
    <location>
        <begin position="129"/>
        <end position="177"/>
    </location>
</feature>
<dbReference type="EMBL" id="AAZO01005203">
    <property type="status" value="NOT_ANNOTATED_CDS"/>
    <property type="molecule type" value="Genomic_DNA"/>
</dbReference>
<dbReference type="OrthoDB" id="441210at2759"/>
<dbReference type="GO" id="GO:0061630">
    <property type="term" value="F:ubiquitin protein ligase activity"/>
    <property type="evidence" value="ECO:0007669"/>
    <property type="project" value="InterPro"/>
</dbReference>
<dbReference type="GO" id="GO:0000795">
    <property type="term" value="C:synaptonemal complex"/>
    <property type="evidence" value="ECO:0007669"/>
    <property type="project" value="InterPro"/>
</dbReference>
<dbReference type="EMBL" id="DS235759">
    <property type="protein sequence ID" value="EEB16531.1"/>
    <property type="molecule type" value="Genomic_DNA"/>
</dbReference>
<protein>
    <submittedName>
        <fullName evidence="2 3">Cyclin-B1-interacting protein, putative</fullName>
    </submittedName>
</protein>
<gene>
    <name evidence="3" type="primary">8229958</name>
    <name evidence="2" type="ORF">Phum_PHUM426070</name>
</gene>
<evidence type="ECO:0000313" key="3">
    <source>
        <dbReference type="EnsemblMetazoa" id="PHUM426070-PA"/>
    </source>
</evidence>
<dbReference type="InParanoid" id="E0VT25"/>
<dbReference type="KEGG" id="phu:Phum_PHUM426070"/>
<dbReference type="PANTHER" id="PTHR14305">
    <property type="entry name" value="E3 UBIQUITIN-PROTEIN LIGASE CCNB1IP1"/>
    <property type="match status" value="1"/>
</dbReference>
<dbReference type="STRING" id="121224.E0VT25"/>
<dbReference type="GO" id="GO:0007131">
    <property type="term" value="P:reciprocal meiotic recombination"/>
    <property type="evidence" value="ECO:0007669"/>
    <property type="project" value="InterPro"/>
</dbReference>
<reference evidence="2" key="1">
    <citation type="submission" date="2007-04" db="EMBL/GenBank/DDBJ databases">
        <title>Annotation of Pediculus humanus corporis strain USDA.</title>
        <authorList>
            <person name="Kirkness E."/>
            <person name="Hannick L."/>
            <person name="Hass B."/>
            <person name="Bruggner R."/>
            <person name="Lawson D."/>
            <person name="Bidwell S."/>
            <person name="Joardar V."/>
            <person name="Caler E."/>
            <person name="Walenz B."/>
            <person name="Inman J."/>
            <person name="Schobel S."/>
            <person name="Galinsky K."/>
            <person name="Amedeo P."/>
            <person name="Strausberg R."/>
        </authorList>
    </citation>
    <scope>NUCLEOTIDE SEQUENCE</scope>
    <source>
        <strain evidence="2">USDA</strain>
    </source>
</reference>
<dbReference type="Gene3D" id="3.30.40.10">
    <property type="entry name" value="Zinc/RING finger domain, C3HC4 (zinc finger)"/>
    <property type="match status" value="1"/>
</dbReference>
<dbReference type="InterPro" id="IPR013083">
    <property type="entry name" value="Znf_RING/FYVE/PHD"/>
</dbReference>
<dbReference type="PANTHER" id="PTHR14305:SF0">
    <property type="entry name" value="E3 UBIQUITIN-PROTEIN LIGASE CCNB1IP1"/>
    <property type="match status" value="1"/>
</dbReference>
<dbReference type="Proteomes" id="UP000009046">
    <property type="component" value="Unassembled WGS sequence"/>
</dbReference>
<dbReference type="AlphaFoldDB" id="E0VT25"/>
<dbReference type="RefSeq" id="XP_002429269.1">
    <property type="nucleotide sequence ID" value="XM_002429224.1"/>
</dbReference>
<name>E0VT25_PEDHC</name>
<dbReference type="VEuPathDB" id="VectorBase:PHUM426070"/>
<keyword evidence="4" id="KW-1185">Reference proteome</keyword>
<dbReference type="CTD" id="8229958"/>
<proteinExistence type="predicted"/>